<dbReference type="EMBL" id="AVOT02139532">
    <property type="protein sequence ID" value="MBW0590676.1"/>
    <property type="molecule type" value="Genomic_DNA"/>
</dbReference>
<feature type="compositionally biased region" description="Polar residues" evidence="1">
    <location>
        <begin position="30"/>
        <end position="48"/>
    </location>
</feature>
<protein>
    <submittedName>
        <fullName evidence="2">Uncharacterized protein</fullName>
    </submittedName>
</protein>
<sequence>MEDLKGPKNKNKRDPSRFEIIESQSKRRGSPQSKATSKTKSRSQSIAPSQFIEVDSSEDSDAALSNSITPSASLPSST</sequence>
<dbReference type="AlphaFoldDB" id="A0A9Q3Q9E8"/>
<gene>
    <name evidence="2" type="ORF">O181_130391</name>
</gene>
<feature type="compositionally biased region" description="Basic and acidic residues" evidence="1">
    <location>
        <begin position="1"/>
        <end position="20"/>
    </location>
</feature>
<keyword evidence="3" id="KW-1185">Reference proteome</keyword>
<evidence type="ECO:0000313" key="3">
    <source>
        <dbReference type="Proteomes" id="UP000765509"/>
    </source>
</evidence>
<reference evidence="2" key="1">
    <citation type="submission" date="2021-03" db="EMBL/GenBank/DDBJ databases">
        <title>Draft genome sequence of rust myrtle Austropuccinia psidii MF-1, a brazilian biotype.</title>
        <authorList>
            <person name="Quecine M.C."/>
            <person name="Pachon D.M.R."/>
            <person name="Bonatelli M.L."/>
            <person name="Correr F.H."/>
            <person name="Franceschini L.M."/>
            <person name="Leite T.F."/>
            <person name="Margarido G.R.A."/>
            <person name="Almeida C.A."/>
            <person name="Ferrarezi J.A."/>
            <person name="Labate C.A."/>
        </authorList>
    </citation>
    <scope>NUCLEOTIDE SEQUENCE</scope>
    <source>
        <strain evidence="2">MF-1</strain>
    </source>
</reference>
<accession>A0A9Q3Q9E8</accession>
<comment type="caution">
    <text evidence="2">The sequence shown here is derived from an EMBL/GenBank/DDBJ whole genome shotgun (WGS) entry which is preliminary data.</text>
</comment>
<dbReference type="Proteomes" id="UP000765509">
    <property type="component" value="Unassembled WGS sequence"/>
</dbReference>
<name>A0A9Q3Q9E8_9BASI</name>
<evidence type="ECO:0000313" key="2">
    <source>
        <dbReference type="EMBL" id="MBW0590676.1"/>
    </source>
</evidence>
<proteinExistence type="predicted"/>
<organism evidence="2 3">
    <name type="scientific">Austropuccinia psidii MF-1</name>
    <dbReference type="NCBI Taxonomy" id="1389203"/>
    <lineage>
        <taxon>Eukaryota</taxon>
        <taxon>Fungi</taxon>
        <taxon>Dikarya</taxon>
        <taxon>Basidiomycota</taxon>
        <taxon>Pucciniomycotina</taxon>
        <taxon>Pucciniomycetes</taxon>
        <taxon>Pucciniales</taxon>
        <taxon>Sphaerophragmiaceae</taxon>
        <taxon>Austropuccinia</taxon>
    </lineage>
</organism>
<evidence type="ECO:0000256" key="1">
    <source>
        <dbReference type="SAM" id="MobiDB-lite"/>
    </source>
</evidence>
<feature type="region of interest" description="Disordered" evidence="1">
    <location>
        <begin position="1"/>
        <end position="78"/>
    </location>
</feature>
<feature type="compositionally biased region" description="Polar residues" evidence="1">
    <location>
        <begin position="63"/>
        <end position="78"/>
    </location>
</feature>